<accession>A0ACC2EAS3</accession>
<organism evidence="1 2">
    <name type="scientific">Diphasiastrum complanatum</name>
    <name type="common">Issler's clubmoss</name>
    <name type="synonym">Lycopodium complanatum</name>
    <dbReference type="NCBI Taxonomy" id="34168"/>
    <lineage>
        <taxon>Eukaryota</taxon>
        <taxon>Viridiplantae</taxon>
        <taxon>Streptophyta</taxon>
        <taxon>Embryophyta</taxon>
        <taxon>Tracheophyta</taxon>
        <taxon>Lycopodiopsida</taxon>
        <taxon>Lycopodiales</taxon>
        <taxon>Lycopodiaceae</taxon>
        <taxon>Lycopodioideae</taxon>
        <taxon>Diphasiastrum</taxon>
    </lineage>
</organism>
<sequence>MVAPMHSLAPSLSLLPSSSSSSTRCGEFTSKPGRSIAFPLCIQAQRIWVSQRFDKNKRMTVVAAAKTVSSEKKGGVVSSLESGMEELVEDEEVGLKLPEDEPDFWEGPQWNALGFAIQYLWAFGILIALVACGIAVRTYNQGARDFRETPVFKEALRAQGKLDGAPEADSEDSADPLLLDAPPLQES</sequence>
<keyword evidence="2" id="KW-1185">Reference proteome</keyword>
<evidence type="ECO:0000313" key="2">
    <source>
        <dbReference type="Proteomes" id="UP001162992"/>
    </source>
</evidence>
<proteinExistence type="predicted"/>
<evidence type="ECO:0000313" key="1">
    <source>
        <dbReference type="EMBL" id="KAJ7563698.1"/>
    </source>
</evidence>
<dbReference type="EMBL" id="CM055094">
    <property type="protein sequence ID" value="KAJ7563698.1"/>
    <property type="molecule type" value="Genomic_DNA"/>
</dbReference>
<protein>
    <submittedName>
        <fullName evidence="1">Uncharacterized protein</fullName>
    </submittedName>
</protein>
<reference evidence="2" key="1">
    <citation type="journal article" date="2024" name="Proc. Natl. Acad. Sci. U.S.A.">
        <title>Extraordinary preservation of gene collinearity over three hundred million years revealed in homosporous lycophytes.</title>
        <authorList>
            <person name="Li C."/>
            <person name="Wickell D."/>
            <person name="Kuo L.Y."/>
            <person name="Chen X."/>
            <person name="Nie B."/>
            <person name="Liao X."/>
            <person name="Peng D."/>
            <person name="Ji J."/>
            <person name="Jenkins J."/>
            <person name="Williams M."/>
            <person name="Shu S."/>
            <person name="Plott C."/>
            <person name="Barry K."/>
            <person name="Rajasekar S."/>
            <person name="Grimwood J."/>
            <person name="Han X."/>
            <person name="Sun S."/>
            <person name="Hou Z."/>
            <person name="He W."/>
            <person name="Dai G."/>
            <person name="Sun C."/>
            <person name="Schmutz J."/>
            <person name="Leebens-Mack J.H."/>
            <person name="Li F.W."/>
            <person name="Wang L."/>
        </authorList>
    </citation>
    <scope>NUCLEOTIDE SEQUENCE [LARGE SCALE GENOMIC DNA]</scope>
    <source>
        <strain evidence="2">cv. PW_Plant_1</strain>
    </source>
</reference>
<gene>
    <name evidence="1" type="ORF">O6H91_03G121800</name>
</gene>
<name>A0ACC2EAS3_DIPCM</name>
<comment type="caution">
    <text evidence="1">The sequence shown here is derived from an EMBL/GenBank/DDBJ whole genome shotgun (WGS) entry which is preliminary data.</text>
</comment>
<dbReference type="Proteomes" id="UP001162992">
    <property type="component" value="Chromosome 3"/>
</dbReference>